<evidence type="ECO:0000313" key="2">
    <source>
        <dbReference type="Proteomes" id="UP000309997"/>
    </source>
</evidence>
<keyword evidence="2" id="KW-1185">Reference proteome</keyword>
<proteinExistence type="predicted"/>
<comment type="caution">
    <text evidence="1">The sequence shown here is derived from an EMBL/GenBank/DDBJ whole genome shotgun (WGS) entry which is preliminary data.</text>
</comment>
<accession>A0ACC4AVR6</accession>
<protein>
    <submittedName>
        <fullName evidence="1">Uncharacterized protein</fullName>
    </submittedName>
</protein>
<dbReference type="Proteomes" id="UP000309997">
    <property type="component" value="Unassembled WGS sequence"/>
</dbReference>
<gene>
    <name evidence="1" type="ORF">D5086_027559</name>
</gene>
<evidence type="ECO:0000313" key="1">
    <source>
        <dbReference type="EMBL" id="KAL3570310.1"/>
    </source>
</evidence>
<dbReference type="EMBL" id="RCHU02000015">
    <property type="protein sequence ID" value="KAL3570310.1"/>
    <property type="molecule type" value="Genomic_DNA"/>
</dbReference>
<name>A0ACC4AVR6_POPAL</name>
<reference evidence="1 2" key="1">
    <citation type="journal article" date="2024" name="Plant Biotechnol. J.">
        <title>Genome and CRISPR/Cas9 system of a widespread forest tree (Populus alba) in the world.</title>
        <authorList>
            <person name="Liu Y.J."/>
            <person name="Jiang P.F."/>
            <person name="Han X.M."/>
            <person name="Li X.Y."/>
            <person name="Wang H.M."/>
            <person name="Wang Y.J."/>
            <person name="Wang X.X."/>
            <person name="Zeng Q.Y."/>
        </authorList>
    </citation>
    <scope>NUCLEOTIDE SEQUENCE [LARGE SCALE GENOMIC DNA]</scope>
    <source>
        <strain evidence="2">cv. PAL-ZL1</strain>
    </source>
</reference>
<sequence length="155" mass="18307">MRPIFCGNFEYDARQTELERLFKRYGRVERVDMKSGKLMFFPHWLLSLAAREVVEVDMVLMKLTLVTAVFFVVREDVNRTITELLNMIVLENPYSPRLMDGCSEFCSFPVISIFLFSRRVTLIRNGRTMPIFLRHHCLSFLMTFAQPSIPDMFQH</sequence>
<organism evidence="1 2">
    <name type="scientific">Populus alba</name>
    <name type="common">White poplar</name>
    <dbReference type="NCBI Taxonomy" id="43335"/>
    <lineage>
        <taxon>Eukaryota</taxon>
        <taxon>Viridiplantae</taxon>
        <taxon>Streptophyta</taxon>
        <taxon>Embryophyta</taxon>
        <taxon>Tracheophyta</taxon>
        <taxon>Spermatophyta</taxon>
        <taxon>Magnoliopsida</taxon>
        <taxon>eudicotyledons</taxon>
        <taxon>Gunneridae</taxon>
        <taxon>Pentapetalae</taxon>
        <taxon>rosids</taxon>
        <taxon>fabids</taxon>
        <taxon>Malpighiales</taxon>
        <taxon>Salicaceae</taxon>
        <taxon>Saliceae</taxon>
        <taxon>Populus</taxon>
    </lineage>
</organism>